<evidence type="ECO:0000313" key="3">
    <source>
        <dbReference type="Proteomes" id="UP000245728"/>
    </source>
</evidence>
<accession>A0A2S2E642</accession>
<dbReference type="Proteomes" id="UP000245728">
    <property type="component" value="Chromosome"/>
</dbReference>
<protein>
    <submittedName>
        <fullName evidence="2">Uncharacterized protein</fullName>
    </submittedName>
</protein>
<dbReference type="KEGG" id="salh:HMF8227_02617"/>
<dbReference type="EMBL" id="CP029347">
    <property type="protein sequence ID" value="AWL13069.1"/>
    <property type="molecule type" value="Genomic_DNA"/>
</dbReference>
<proteinExistence type="predicted"/>
<dbReference type="Gene3D" id="3.40.630.10">
    <property type="entry name" value="Zn peptidases"/>
    <property type="match status" value="1"/>
</dbReference>
<gene>
    <name evidence="2" type="ORF">HMF8227_02617</name>
</gene>
<reference evidence="2 3" key="1">
    <citation type="submission" date="2018-05" db="EMBL/GenBank/DDBJ databases">
        <title>Salinimonas sp. HMF8227 Genome sequencing and assembly.</title>
        <authorList>
            <person name="Kang H."/>
            <person name="Kang J."/>
            <person name="Cha I."/>
            <person name="Kim H."/>
            <person name="Joh K."/>
        </authorList>
    </citation>
    <scope>NUCLEOTIDE SEQUENCE [LARGE SCALE GENOMIC DNA]</scope>
    <source>
        <strain evidence="2 3">HMF8227</strain>
    </source>
</reference>
<dbReference type="SUPFAM" id="SSF53187">
    <property type="entry name" value="Zn-dependent exopeptidases"/>
    <property type="match status" value="1"/>
</dbReference>
<dbReference type="AlphaFoldDB" id="A0A2S2E642"/>
<feature type="chain" id="PRO_5015423446" evidence="1">
    <location>
        <begin position="24"/>
        <end position="105"/>
    </location>
</feature>
<keyword evidence="1" id="KW-0732">Signal</keyword>
<feature type="signal peptide" evidence="1">
    <location>
        <begin position="1"/>
        <end position="23"/>
    </location>
</feature>
<evidence type="ECO:0000313" key="2">
    <source>
        <dbReference type="EMBL" id="AWL13069.1"/>
    </source>
</evidence>
<organism evidence="2 3">
    <name type="scientific">Saliniradius amylolyticus</name>
    <dbReference type="NCBI Taxonomy" id="2183582"/>
    <lineage>
        <taxon>Bacteria</taxon>
        <taxon>Pseudomonadati</taxon>
        <taxon>Pseudomonadota</taxon>
        <taxon>Gammaproteobacteria</taxon>
        <taxon>Alteromonadales</taxon>
        <taxon>Alteromonadaceae</taxon>
        <taxon>Saliniradius</taxon>
    </lineage>
</organism>
<sequence length="105" mass="11922">MRLWPQVLLFSALLLWRPAMVHANEPTWQHMQALTAPEMAGRKSGSDGARKARDYIHRQFELMALTPFHDGYFQPFRHEHLIGTTEGVNVAGWLKGGSGRKPLLS</sequence>
<keyword evidence="3" id="KW-1185">Reference proteome</keyword>
<evidence type="ECO:0000256" key="1">
    <source>
        <dbReference type="SAM" id="SignalP"/>
    </source>
</evidence>
<name>A0A2S2E642_9ALTE</name>
<dbReference type="RefSeq" id="WP_162558610.1">
    <property type="nucleotide sequence ID" value="NZ_CP029347.1"/>
</dbReference>